<gene>
    <name evidence="11" type="ORF">HII31_11208</name>
</gene>
<name>A0A8H6VCR5_9PEZI</name>
<dbReference type="InterPro" id="IPR050542">
    <property type="entry name" value="Glycosyl_Hydrlase18_Chitinase"/>
</dbReference>
<dbReference type="InterPro" id="IPR001223">
    <property type="entry name" value="Glyco_hydro18_cat"/>
</dbReference>
<dbReference type="PROSITE" id="PS01095">
    <property type="entry name" value="GH18_1"/>
    <property type="match status" value="1"/>
</dbReference>
<dbReference type="EMBL" id="JABCIY010000228">
    <property type="protein sequence ID" value="KAF7187468.1"/>
    <property type="molecule type" value="Genomic_DNA"/>
</dbReference>
<sequence>MALCQNSNVDIIIIAFLGAYFGPKGYPSLKIGGNSCRAATTARQAIAPGLVNCTAMAPVITECQRIGKPILLSMGGSTSTSNFSSASQAADFASTLWALFGADLNNQTTRPIRPFGTDVVLDGFDIDAENDMPDHYGTFASALRAKYATNTSKPYYLSWSPHCPIPDNSLPLDAMLQFDWVWPRFYNAMRCNINSAGFLGSLSAWSKRLYVNGTTGPRLFPGVAASNLTASGNVLGADLNTYISQINLTEITNLGGLMLWDGSFALKNDTNGVDYLTYVKTSLVNLAKSTTYWRCSHDIFANKQ</sequence>
<evidence type="ECO:0000256" key="5">
    <source>
        <dbReference type="ARBA" id="ARBA00023277"/>
    </source>
</evidence>
<dbReference type="PANTHER" id="PTHR45708:SF49">
    <property type="entry name" value="ENDOCHITINASE"/>
    <property type="match status" value="1"/>
</dbReference>
<keyword evidence="4" id="KW-0146">Chitin degradation</keyword>
<dbReference type="SUPFAM" id="SSF51445">
    <property type="entry name" value="(Trans)glycosidases"/>
    <property type="match status" value="1"/>
</dbReference>
<dbReference type="Gene3D" id="3.20.20.80">
    <property type="entry name" value="Glycosidases"/>
    <property type="match status" value="1"/>
</dbReference>
<dbReference type="PANTHER" id="PTHR45708">
    <property type="entry name" value="ENDOCHITINASE"/>
    <property type="match status" value="1"/>
</dbReference>
<evidence type="ECO:0000256" key="6">
    <source>
        <dbReference type="ARBA" id="ARBA00023295"/>
    </source>
</evidence>
<comment type="caution">
    <text evidence="11">The sequence shown here is derived from an EMBL/GenBank/DDBJ whole genome shotgun (WGS) entry which is preliminary data.</text>
</comment>
<evidence type="ECO:0000256" key="2">
    <source>
        <dbReference type="ARBA" id="ARBA00012729"/>
    </source>
</evidence>
<reference evidence="11" key="1">
    <citation type="submission" date="2020-04" db="EMBL/GenBank/DDBJ databases">
        <title>Draft genome resource of the tomato pathogen Pseudocercospora fuligena.</title>
        <authorList>
            <person name="Zaccaron A."/>
        </authorList>
    </citation>
    <scope>NUCLEOTIDE SEQUENCE</scope>
    <source>
        <strain evidence="11">PF001</strain>
    </source>
</reference>
<accession>A0A8H6VCR5</accession>
<dbReference type="GO" id="GO:0005576">
    <property type="term" value="C:extracellular region"/>
    <property type="evidence" value="ECO:0007669"/>
    <property type="project" value="TreeGrafter"/>
</dbReference>
<keyword evidence="7" id="KW-0624">Polysaccharide degradation</keyword>
<keyword evidence="6 8" id="KW-0326">Glycosidase</keyword>
<dbReference type="GO" id="GO:0000272">
    <property type="term" value="P:polysaccharide catabolic process"/>
    <property type="evidence" value="ECO:0007669"/>
    <property type="project" value="UniProtKB-KW"/>
</dbReference>
<dbReference type="Pfam" id="PF00704">
    <property type="entry name" value="Glyco_hydro_18"/>
    <property type="match status" value="1"/>
</dbReference>
<dbReference type="EC" id="3.2.1.14" evidence="2"/>
<evidence type="ECO:0000256" key="4">
    <source>
        <dbReference type="ARBA" id="ARBA00023024"/>
    </source>
</evidence>
<dbReference type="GO" id="GO:0008843">
    <property type="term" value="F:endochitinase activity"/>
    <property type="evidence" value="ECO:0007669"/>
    <property type="project" value="UniProtKB-EC"/>
</dbReference>
<proteinExistence type="inferred from homology"/>
<comment type="catalytic activity">
    <reaction evidence="1">
        <text>Random endo-hydrolysis of N-acetyl-beta-D-glucosaminide (1-&gt;4)-beta-linkages in chitin and chitodextrins.</text>
        <dbReference type="EC" id="3.2.1.14"/>
    </reaction>
</comment>
<evidence type="ECO:0000256" key="7">
    <source>
        <dbReference type="ARBA" id="ARBA00023326"/>
    </source>
</evidence>
<evidence type="ECO:0000256" key="9">
    <source>
        <dbReference type="RuleBase" id="RU004453"/>
    </source>
</evidence>
<dbReference type="InterPro" id="IPR017853">
    <property type="entry name" value="GH"/>
</dbReference>
<dbReference type="InterPro" id="IPR001579">
    <property type="entry name" value="Glyco_hydro_18_chit_AS"/>
</dbReference>
<organism evidence="11 12">
    <name type="scientific">Pseudocercospora fuligena</name>
    <dbReference type="NCBI Taxonomy" id="685502"/>
    <lineage>
        <taxon>Eukaryota</taxon>
        <taxon>Fungi</taxon>
        <taxon>Dikarya</taxon>
        <taxon>Ascomycota</taxon>
        <taxon>Pezizomycotina</taxon>
        <taxon>Dothideomycetes</taxon>
        <taxon>Dothideomycetidae</taxon>
        <taxon>Mycosphaerellales</taxon>
        <taxon>Mycosphaerellaceae</taxon>
        <taxon>Pseudocercospora</taxon>
    </lineage>
</organism>
<evidence type="ECO:0000256" key="1">
    <source>
        <dbReference type="ARBA" id="ARBA00000822"/>
    </source>
</evidence>
<protein>
    <recommendedName>
        <fullName evidence="2">chitinase</fullName>
        <ecNumber evidence="2">3.2.1.14</ecNumber>
    </recommendedName>
</protein>
<dbReference type="GO" id="GO:0006032">
    <property type="term" value="P:chitin catabolic process"/>
    <property type="evidence" value="ECO:0007669"/>
    <property type="project" value="UniProtKB-KW"/>
</dbReference>
<feature type="domain" description="GH18" evidence="10">
    <location>
        <begin position="1"/>
        <end position="286"/>
    </location>
</feature>
<keyword evidence="5" id="KW-0119">Carbohydrate metabolism</keyword>
<evidence type="ECO:0000256" key="3">
    <source>
        <dbReference type="ARBA" id="ARBA00022801"/>
    </source>
</evidence>
<dbReference type="PROSITE" id="PS51910">
    <property type="entry name" value="GH18_2"/>
    <property type="match status" value="1"/>
</dbReference>
<keyword evidence="3 8" id="KW-0378">Hydrolase</keyword>
<keyword evidence="12" id="KW-1185">Reference proteome</keyword>
<evidence type="ECO:0000313" key="11">
    <source>
        <dbReference type="EMBL" id="KAF7187468.1"/>
    </source>
</evidence>
<dbReference type="AlphaFoldDB" id="A0A8H6VCR5"/>
<evidence type="ECO:0000313" key="12">
    <source>
        <dbReference type="Proteomes" id="UP000660729"/>
    </source>
</evidence>
<dbReference type="OrthoDB" id="6020543at2759"/>
<evidence type="ECO:0000259" key="10">
    <source>
        <dbReference type="PROSITE" id="PS51910"/>
    </source>
</evidence>
<dbReference type="Proteomes" id="UP000660729">
    <property type="component" value="Unassembled WGS sequence"/>
</dbReference>
<evidence type="ECO:0000256" key="8">
    <source>
        <dbReference type="RuleBase" id="RU000489"/>
    </source>
</evidence>
<comment type="similarity">
    <text evidence="9">Belongs to the glycosyl hydrolase 18 family.</text>
</comment>